<feature type="region of interest" description="Disordered" evidence="1">
    <location>
        <begin position="238"/>
        <end position="266"/>
    </location>
</feature>
<sequence length="275" mass="30690">MSKSKYPSYNGEAKKERGVEIGYWQSLVSLIGDNFPSQPAQEDAVAVEDIAKTDERSHIRSRSIHRKGRSMSSFRTARNGGYPRQSQAASARVHRASRHTGGILLVVILVHRFLRFIDLLERLPLDVRGEEVGGGGDVAAHVHAMLAGLLLFGYISLGSCGYSTVHGLTQGAQCRRRRLLEFMTPNIGSIEEDLAAAREERRGSGRGMRGRCGWEGERQRRSPCEAHSLVLLPAADLPRHHRQSPHHRRTDLRAATTSTPRWGQPPPIIARWGWR</sequence>
<feature type="compositionally biased region" description="Basic residues" evidence="1">
    <location>
        <begin position="239"/>
        <end position="250"/>
    </location>
</feature>
<dbReference type="HOGENOM" id="CLU_1043442_0_0_1"/>
<dbReference type="AlphaFoldDB" id="A0A0E0R6V2"/>
<dbReference type="OMA" id="RSPCEAH"/>
<organism evidence="3 4">
    <name type="scientific">Oryza rufipogon</name>
    <name type="common">Brownbeard rice</name>
    <name type="synonym">Asian wild rice</name>
    <dbReference type="NCBI Taxonomy" id="4529"/>
    <lineage>
        <taxon>Eukaryota</taxon>
        <taxon>Viridiplantae</taxon>
        <taxon>Streptophyta</taxon>
        <taxon>Embryophyta</taxon>
        <taxon>Tracheophyta</taxon>
        <taxon>Spermatophyta</taxon>
        <taxon>Magnoliopsida</taxon>
        <taxon>Liliopsida</taxon>
        <taxon>Poales</taxon>
        <taxon>Poaceae</taxon>
        <taxon>BOP clade</taxon>
        <taxon>Oryzoideae</taxon>
        <taxon>Oryzeae</taxon>
        <taxon>Oryzinae</taxon>
        <taxon>Oryza</taxon>
    </lineage>
</organism>
<feature type="compositionally biased region" description="Basic residues" evidence="1">
    <location>
        <begin position="59"/>
        <end position="69"/>
    </location>
</feature>
<reference evidence="4" key="1">
    <citation type="submission" date="2013-06" db="EMBL/GenBank/DDBJ databases">
        <authorList>
            <person name="Zhao Q."/>
        </authorList>
    </citation>
    <scope>NUCLEOTIDE SEQUENCE</scope>
    <source>
        <strain evidence="4">cv. W1943</strain>
    </source>
</reference>
<evidence type="ECO:0000256" key="1">
    <source>
        <dbReference type="SAM" id="MobiDB-lite"/>
    </source>
</evidence>
<protein>
    <submittedName>
        <fullName evidence="3">Uncharacterized protein</fullName>
    </submittedName>
</protein>
<feature type="transmembrane region" description="Helical" evidence="2">
    <location>
        <begin position="102"/>
        <end position="120"/>
    </location>
</feature>
<keyword evidence="4" id="KW-1185">Reference proteome</keyword>
<keyword evidence="2" id="KW-1133">Transmembrane helix</keyword>
<evidence type="ECO:0000256" key="2">
    <source>
        <dbReference type="SAM" id="Phobius"/>
    </source>
</evidence>
<feature type="region of interest" description="Disordered" evidence="1">
    <location>
        <begin position="57"/>
        <end position="85"/>
    </location>
</feature>
<reference evidence="3" key="2">
    <citation type="submission" date="2015-06" db="UniProtKB">
        <authorList>
            <consortium name="EnsemblPlants"/>
        </authorList>
    </citation>
    <scope>IDENTIFICATION</scope>
</reference>
<keyword evidence="2" id="KW-0812">Transmembrane</keyword>
<dbReference type="Gramene" id="ORUFI11G09920.1">
    <property type="protein sequence ID" value="ORUFI11G09920.1"/>
    <property type="gene ID" value="ORUFI11G09920"/>
</dbReference>
<name>A0A0E0R6V2_ORYRU</name>
<accession>A0A0E0R6V2</accession>
<proteinExistence type="predicted"/>
<feature type="transmembrane region" description="Helical" evidence="2">
    <location>
        <begin position="140"/>
        <end position="168"/>
    </location>
</feature>
<evidence type="ECO:0000313" key="3">
    <source>
        <dbReference type="EnsemblPlants" id="ORUFI11G09920.1"/>
    </source>
</evidence>
<keyword evidence="2" id="KW-0472">Membrane</keyword>
<dbReference type="Proteomes" id="UP000008022">
    <property type="component" value="Unassembled WGS sequence"/>
</dbReference>
<dbReference type="EnsemblPlants" id="ORUFI11G09920.1">
    <property type="protein sequence ID" value="ORUFI11G09920.1"/>
    <property type="gene ID" value="ORUFI11G09920"/>
</dbReference>
<evidence type="ECO:0000313" key="4">
    <source>
        <dbReference type="Proteomes" id="UP000008022"/>
    </source>
</evidence>